<dbReference type="Proteomes" id="UP000235786">
    <property type="component" value="Unassembled WGS sequence"/>
</dbReference>
<proteinExistence type="predicted"/>
<evidence type="ECO:0000313" key="2">
    <source>
        <dbReference type="EMBL" id="PMD36148.1"/>
    </source>
</evidence>
<evidence type="ECO:0000256" key="1">
    <source>
        <dbReference type="SAM" id="MobiDB-lite"/>
    </source>
</evidence>
<feature type="compositionally biased region" description="Pro residues" evidence="1">
    <location>
        <begin position="1"/>
        <end position="10"/>
    </location>
</feature>
<accession>A0A2J6RCA9</accession>
<organism evidence="2 3">
    <name type="scientific">Hyaloscypha variabilis (strain UAMH 11265 / GT02V1 / F)</name>
    <name type="common">Meliniomyces variabilis</name>
    <dbReference type="NCBI Taxonomy" id="1149755"/>
    <lineage>
        <taxon>Eukaryota</taxon>
        <taxon>Fungi</taxon>
        <taxon>Dikarya</taxon>
        <taxon>Ascomycota</taxon>
        <taxon>Pezizomycotina</taxon>
        <taxon>Leotiomycetes</taxon>
        <taxon>Helotiales</taxon>
        <taxon>Hyaloscyphaceae</taxon>
        <taxon>Hyaloscypha</taxon>
        <taxon>Hyaloscypha variabilis</taxon>
    </lineage>
</organism>
<sequence>MNPFGPPGFPPRRGMGRGGMGPGGMGAGMGGGMGGVGGGMGGMEGGMMGGRGGGGMERMSFIGAFRRSGLDNGTPIALRNWMRIMEDAQRTGLVQRAGPNTFSFGPEFWQEIGGGGGGGFDGGFGGADF</sequence>
<keyword evidence="3" id="KW-1185">Reference proteome</keyword>
<feature type="compositionally biased region" description="Gly residues" evidence="1">
    <location>
        <begin position="16"/>
        <end position="34"/>
    </location>
</feature>
<evidence type="ECO:0000313" key="3">
    <source>
        <dbReference type="Proteomes" id="UP000235786"/>
    </source>
</evidence>
<dbReference type="AlphaFoldDB" id="A0A2J6RCA9"/>
<feature type="region of interest" description="Disordered" evidence="1">
    <location>
        <begin position="1"/>
        <end position="34"/>
    </location>
</feature>
<dbReference type="EMBL" id="KZ613951">
    <property type="protein sequence ID" value="PMD36148.1"/>
    <property type="molecule type" value="Genomic_DNA"/>
</dbReference>
<protein>
    <submittedName>
        <fullName evidence="2">Uncharacterized protein</fullName>
    </submittedName>
</protein>
<reference evidence="2 3" key="1">
    <citation type="submission" date="2016-04" db="EMBL/GenBank/DDBJ databases">
        <title>A degradative enzymes factory behind the ericoid mycorrhizal symbiosis.</title>
        <authorList>
            <consortium name="DOE Joint Genome Institute"/>
            <person name="Martino E."/>
            <person name="Morin E."/>
            <person name="Grelet G."/>
            <person name="Kuo A."/>
            <person name="Kohler A."/>
            <person name="Daghino S."/>
            <person name="Barry K."/>
            <person name="Choi C."/>
            <person name="Cichocki N."/>
            <person name="Clum A."/>
            <person name="Copeland A."/>
            <person name="Hainaut M."/>
            <person name="Haridas S."/>
            <person name="Labutti K."/>
            <person name="Lindquist E."/>
            <person name="Lipzen A."/>
            <person name="Khouja H.-R."/>
            <person name="Murat C."/>
            <person name="Ohm R."/>
            <person name="Olson A."/>
            <person name="Spatafora J."/>
            <person name="Veneault-Fourrey C."/>
            <person name="Henrissat B."/>
            <person name="Grigoriev I."/>
            <person name="Martin F."/>
            <person name="Perotto S."/>
        </authorList>
    </citation>
    <scope>NUCLEOTIDE SEQUENCE [LARGE SCALE GENOMIC DNA]</scope>
    <source>
        <strain evidence="2 3">F</strain>
    </source>
</reference>
<gene>
    <name evidence="2" type="ORF">L207DRAFT_533037</name>
</gene>
<name>A0A2J6RCA9_HYAVF</name>